<name>A0A7S0NK73_MICPS</name>
<comment type="function">
    <text evidence="5">Probably involved in the biogenesis of the COX complex.</text>
</comment>
<evidence type="ECO:0000256" key="6">
    <source>
        <dbReference type="SAM" id="MobiDB-lite"/>
    </source>
</evidence>
<keyword evidence="2 5" id="KW-0812">Transmembrane</keyword>
<evidence type="ECO:0000256" key="5">
    <source>
        <dbReference type="RuleBase" id="RU363076"/>
    </source>
</evidence>
<gene>
    <name evidence="8" type="ORF">MCOM1403_LOCUS6624</name>
</gene>
<evidence type="ECO:0000256" key="3">
    <source>
        <dbReference type="ARBA" id="ARBA00022989"/>
    </source>
</evidence>
<feature type="region of interest" description="Disordered" evidence="6">
    <location>
        <begin position="24"/>
        <end position="44"/>
    </location>
</feature>
<dbReference type="PANTHER" id="PTHR23427:SF2">
    <property type="entry name" value="SURFEIT LOCUS PROTEIN 1"/>
    <property type="match status" value="1"/>
</dbReference>
<organism evidence="8">
    <name type="scientific">Micromonas pusilla</name>
    <name type="common">Picoplanktonic green alga</name>
    <name type="synonym">Chromulina pusilla</name>
    <dbReference type="NCBI Taxonomy" id="38833"/>
    <lineage>
        <taxon>Eukaryota</taxon>
        <taxon>Viridiplantae</taxon>
        <taxon>Chlorophyta</taxon>
        <taxon>Mamiellophyceae</taxon>
        <taxon>Mamiellales</taxon>
        <taxon>Mamiellaceae</taxon>
        <taxon>Micromonas</taxon>
    </lineage>
</organism>
<dbReference type="CDD" id="cd06662">
    <property type="entry name" value="SURF1"/>
    <property type="match status" value="1"/>
</dbReference>
<evidence type="ECO:0000313" key="8">
    <source>
        <dbReference type="EMBL" id="CAD8519198.1"/>
    </source>
</evidence>
<comment type="subcellular location">
    <subcellularLocation>
        <location evidence="1">Membrane</location>
    </subcellularLocation>
    <subcellularLocation>
        <location evidence="5">Mitochondrion inner membrane</location>
        <topology evidence="5">Multi-pass membrane protein</topology>
    </subcellularLocation>
</comment>
<dbReference type="PANTHER" id="PTHR23427">
    <property type="entry name" value="SURFEIT LOCUS PROTEIN"/>
    <property type="match status" value="1"/>
</dbReference>
<dbReference type="AlphaFoldDB" id="A0A7S0NK73"/>
<comment type="caution">
    <text evidence="5">Lacks conserved residue(s) required for the propagation of feature annotation.</text>
</comment>
<protein>
    <recommendedName>
        <fullName evidence="5">SURF1-like protein</fullName>
    </recommendedName>
</protein>
<evidence type="ECO:0000256" key="7">
    <source>
        <dbReference type="SAM" id="SignalP"/>
    </source>
</evidence>
<proteinExistence type="inferred from homology"/>
<keyword evidence="5" id="KW-0999">Mitochondrion inner membrane</keyword>
<dbReference type="InterPro" id="IPR045214">
    <property type="entry name" value="Surf1/Surf4"/>
</dbReference>
<keyword evidence="3 5" id="KW-1133">Transmembrane helix</keyword>
<keyword evidence="4 5" id="KW-0472">Membrane</keyword>
<evidence type="ECO:0000256" key="2">
    <source>
        <dbReference type="ARBA" id="ARBA00022692"/>
    </source>
</evidence>
<dbReference type="InterPro" id="IPR002994">
    <property type="entry name" value="Surf1/Shy1"/>
</dbReference>
<keyword evidence="7" id="KW-0732">Signal</keyword>
<dbReference type="PROSITE" id="PS50895">
    <property type="entry name" value="SURF1"/>
    <property type="match status" value="1"/>
</dbReference>
<keyword evidence="5" id="KW-0496">Mitochondrion</keyword>
<evidence type="ECO:0000256" key="4">
    <source>
        <dbReference type="ARBA" id="ARBA00023136"/>
    </source>
</evidence>
<feature type="signal peptide" evidence="7">
    <location>
        <begin position="1"/>
        <end position="19"/>
    </location>
</feature>
<reference evidence="8" key="1">
    <citation type="submission" date="2021-01" db="EMBL/GenBank/DDBJ databases">
        <authorList>
            <person name="Corre E."/>
            <person name="Pelletier E."/>
            <person name="Niang G."/>
            <person name="Scheremetjew M."/>
            <person name="Finn R."/>
            <person name="Kale V."/>
            <person name="Holt S."/>
            <person name="Cochrane G."/>
            <person name="Meng A."/>
            <person name="Brown T."/>
            <person name="Cohen L."/>
        </authorList>
    </citation>
    <scope>NUCLEOTIDE SEQUENCE</scope>
    <source>
        <strain evidence="8">CCMP1723</strain>
    </source>
</reference>
<feature type="chain" id="PRO_5030923778" description="SURF1-like protein" evidence="7">
    <location>
        <begin position="20"/>
        <end position="346"/>
    </location>
</feature>
<sequence>MSQMSRSALLLRLASRSAAAPRAPLHGYAPRGQQPWARLGTQHSHDAASSALRGGAAGMTSSAAGFAASAAGASAGASPGAGARSLLGYALLVSPSAVCAFLCKWQLDRYEWKRGELDAREAALSAPDLTLRDIAAMVDAGVEPDEYARVLVEGELETGRTIKIRPRVRSVHGTPVPGSVVLTACKPRRGKGRTIIVNRGWAPEHWVEPKGGTCLKTVGVVRRSETPGAFTPANDPAAAAWHWIDRAAVCAAMSLPPDTQMVQLVHDGGRYAGDGYNARGKRPSGSAEASYPVPVALADLRDFKVNPQDHVNYAATWGTLCVATGGLAAWVIRRPGAAARKAARAL</sequence>
<dbReference type="GO" id="GO:0005743">
    <property type="term" value="C:mitochondrial inner membrane"/>
    <property type="evidence" value="ECO:0007669"/>
    <property type="project" value="UniProtKB-SubCell"/>
</dbReference>
<evidence type="ECO:0000256" key="1">
    <source>
        <dbReference type="ARBA" id="ARBA00004370"/>
    </source>
</evidence>
<comment type="similarity">
    <text evidence="5">Belongs to the SURF1 family.</text>
</comment>
<feature type="transmembrane region" description="Helical" evidence="5">
    <location>
        <begin position="313"/>
        <end position="332"/>
    </location>
</feature>
<dbReference type="Pfam" id="PF02104">
    <property type="entry name" value="SURF1"/>
    <property type="match status" value="1"/>
</dbReference>
<accession>A0A7S0NK73</accession>
<dbReference type="EMBL" id="HBEQ01008263">
    <property type="protein sequence ID" value="CAD8519198.1"/>
    <property type="molecule type" value="Transcribed_RNA"/>
</dbReference>